<feature type="signal peptide" evidence="1">
    <location>
        <begin position="1"/>
        <end position="19"/>
    </location>
</feature>
<evidence type="ECO:0000256" key="1">
    <source>
        <dbReference type="SAM" id="SignalP"/>
    </source>
</evidence>
<reference evidence="2" key="1">
    <citation type="submission" date="2018-11" db="EMBL/GenBank/DDBJ databases">
        <authorList>
            <consortium name="Genoscope - CEA"/>
            <person name="William W."/>
        </authorList>
    </citation>
    <scope>NUCLEOTIDE SEQUENCE</scope>
</reference>
<dbReference type="EMBL" id="LR031877">
    <property type="protein sequence ID" value="VDD43361.1"/>
    <property type="molecule type" value="Genomic_DNA"/>
</dbReference>
<keyword evidence="1" id="KW-0732">Signal</keyword>
<name>A0A3P6F6I2_BRAOL</name>
<feature type="chain" id="PRO_5018039850" description="Secreted protein" evidence="1">
    <location>
        <begin position="20"/>
        <end position="96"/>
    </location>
</feature>
<accession>A0A3P6F6I2</accession>
<dbReference type="AlphaFoldDB" id="A0A3P6F6I2"/>
<proteinExistence type="predicted"/>
<evidence type="ECO:0000313" key="2">
    <source>
        <dbReference type="EMBL" id="VDD43361.1"/>
    </source>
</evidence>
<protein>
    <recommendedName>
        <fullName evidence="3">Secreted protein</fullName>
    </recommendedName>
</protein>
<organism evidence="2">
    <name type="scientific">Brassica oleracea</name>
    <name type="common">Wild cabbage</name>
    <dbReference type="NCBI Taxonomy" id="3712"/>
    <lineage>
        <taxon>Eukaryota</taxon>
        <taxon>Viridiplantae</taxon>
        <taxon>Streptophyta</taxon>
        <taxon>Embryophyta</taxon>
        <taxon>Tracheophyta</taxon>
        <taxon>Spermatophyta</taxon>
        <taxon>Magnoliopsida</taxon>
        <taxon>eudicotyledons</taxon>
        <taxon>Gunneridae</taxon>
        <taxon>Pentapetalae</taxon>
        <taxon>rosids</taxon>
        <taxon>malvids</taxon>
        <taxon>Brassicales</taxon>
        <taxon>Brassicaceae</taxon>
        <taxon>Brassiceae</taxon>
        <taxon>Brassica</taxon>
    </lineage>
</organism>
<gene>
    <name evidence="2" type="ORF">BOLC5T30908H</name>
</gene>
<sequence>MRMMKLTTMMIIMVRVTERVAILCHQTKKKTKKICWLRSNSLRPPLQSFGMFGVVESLKIVMISRVVTNVRLALNKMNYLGMIRFFGFGDCYRTYP</sequence>
<evidence type="ECO:0008006" key="3">
    <source>
        <dbReference type="Google" id="ProtNLM"/>
    </source>
</evidence>